<keyword evidence="3" id="KW-0488">Methylation</keyword>
<feature type="region of interest" description="Disordered" evidence="9">
    <location>
        <begin position="16"/>
        <end position="75"/>
    </location>
</feature>
<dbReference type="GO" id="GO:0003924">
    <property type="term" value="F:GTPase activity"/>
    <property type="evidence" value="ECO:0007669"/>
    <property type="project" value="InterPro"/>
</dbReference>
<dbReference type="SMART" id="SM00173">
    <property type="entry name" value="RAS"/>
    <property type="match status" value="1"/>
</dbReference>
<protein>
    <recommendedName>
        <fullName evidence="12">Small monomeric GTPase</fullName>
    </recommendedName>
</protein>
<dbReference type="SMART" id="SM00175">
    <property type="entry name" value="RAB"/>
    <property type="match status" value="1"/>
</dbReference>
<evidence type="ECO:0000256" key="6">
    <source>
        <dbReference type="ARBA" id="ARBA00023136"/>
    </source>
</evidence>
<dbReference type="SUPFAM" id="SSF52540">
    <property type="entry name" value="P-loop containing nucleoside triphosphate hydrolases"/>
    <property type="match status" value="1"/>
</dbReference>
<dbReference type="InterPro" id="IPR005225">
    <property type="entry name" value="Small_GTP-bd"/>
</dbReference>
<name>A0A9Q0IJB0_9TELE</name>
<evidence type="ECO:0008006" key="12">
    <source>
        <dbReference type="Google" id="ProtNLM"/>
    </source>
</evidence>
<keyword evidence="7" id="KW-0449">Lipoprotein</keyword>
<comment type="caution">
    <text evidence="10">The sequence shown here is derived from an EMBL/GenBank/DDBJ whole genome shotgun (WGS) entry which is preliminary data.</text>
</comment>
<keyword evidence="5" id="KW-0342">GTP-binding</keyword>
<dbReference type="GO" id="GO:0007165">
    <property type="term" value="P:signal transduction"/>
    <property type="evidence" value="ECO:0007669"/>
    <property type="project" value="TreeGrafter"/>
</dbReference>
<dbReference type="InterPro" id="IPR052236">
    <property type="entry name" value="Small_GTPase_RasD"/>
</dbReference>
<dbReference type="GO" id="GO:0005525">
    <property type="term" value="F:GTP binding"/>
    <property type="evidence" value="ECO:0007669"/>
    <property type="project" value="UniProtKB-KW"/>
</dbReference>
<dbReference type="EMBL" id="JANIIK010000047">
    <property type="protein sequence ID" value="KAJ3600849.1"/>
    <property type="molecule type" value="Genomic_DNA"/>
</dbReference>
<evidence type="ECO:0000256" key="2">
    <source>
        <dbReference type="ARBA" id="ARBA00022475"/>
    </source>
</evidence>
<dbReference type="PROSITE" id="PS51421">
    <property type="entry name" value="RAS"/>
    <property type="match status" value="1"/>
</dbReference>
<evidence type="ECO:0000313" key="11">
    <source>
        <dbReference type="Proteomes" id="UP001148018"/>
    </source>
</evidence>
<dbReference type="Proteomes" id="UP001148018">
    <property type="component" value="Unassembled WGS sequence"/>
</dbReference>
<dbReference type="PRINTS" id="PR00449">
    <property type="entry name" value="RASTRNSFRMNG"/>
</dbReference>
<evidence type="ECO:0000256" key="8">
    <source>
        <dbReference type="ARBA" id="ARBA00038061"/>
    </source>
</evidence>
<dbReference type="PROSITE" id="PS51419">
    <property type="entry name" value="RAB"/>
    <property type="match status" value="1"/>
</dbReference>
<evidence type="ECO:0000256" key="7">
    <source>
        <dbReference type="ARBA" id="ARBA00023288"/>
    </source>
</evidence>
<evidence type="ECO:0000256" key="3">
    <source>
        <dbReference type="ARBA" id="ARBA00022481"/>
    </source>
</evidence>
<dbReference type="Pfam" id="PF00071">
    <property type="entry name" value="Ras"/>
    <property type="match status" value="1"/>
</dbReference>
<organism evidence="10 11">
    <name type="scientific">Muraenolepis orangiensis</name>
    <name type="common">Patagonian moray cod</name>
    <dbReference type="NCBI Taxonomy" id="630683"/>
    <lineage>
        <taxon>Eukaryota</taxon>
        <taxon>Metazoa</taxon>
        <taxon>Chordata</taxon>
        <taxon>Craniata</taxon>
        <taxon>Vertebrata</taxon>
        <taxon>Euteleostomi</taxon>
        <taxon>Actinopterygii</taxon>
        <taxon>Neopterygii</taxon>
        <taxon>Teleostei</taxon>
        <taxon>Neoteleostei</taxon>
        <taxon>Acanthomorphata</taxon>
        <taxon>Zeiogadaria</taxon>
        <taxon>Gadariae</taxon>
        <taxon>Gadiformes</taxon>
        <taxon>Muraenolepidoidei</taxon>
        <taxon>Muraenolepididae</taxon>
        <taxon>Muraenolepis</taxon>
    </lineage>
</organism>
<dbReference type="GO" id="GO:0031681">
    <property type="term" value="F:G-protein beta-subunit binding"/>
    <property type="evidence" value="ECO:0007669"/>
    <property type="project" value="TreeGrafter"/>
</dbReference>
<sequence>MEMNANEKLYLSADGISEPCLNSSPAGQLRTIPHGGGGGGGKKIVHNNRKESVSPNPNKNPRRSLHNKGLGGQSHNLSGVAISDLAGFTMADTGVMKTVKARWRQDKRQQQESEEDEKRSSSSSSASDQLQNTSLEDQQRILGDGQIKPRNCRRIVVLGAPKVGKTNIVRRFLGDDFEELYVPTTEDFHRKLYHIRGKPYLIDILDAAREREFPAKRRLSILTGDIFLLAFSLTDRDSLKEVRNLRNEILSGKRTLMKLKDAPRVPMVICGNKADSGASSSLGGLLSRSEIGEVLGEDTAYFETSAKCGAGLEDVFRTLVTLGGLPGEIAPSQHQTIPLHTYQSLFFSSSSHHHHHHHQRGVVRRLSGERQGAHPQLDAPCAALCVLARRPSFTSDLKLVLRSSSSFSKNNKPKKCQIQ</sequence>
<feature type="compositionally biased region" description="Basic and acidic residues" evidence="9">
    <location>
        <begin position="103"/>
        <end position="120"/>
    </location>
</feature>
<proteinExistence type="inferred from homology"/>
<evidence type="ECO:0000313" key="10">
    <source>
        <dbReference type="EMBL" id="KAJ3600849.1"/>
    </source>
</evidence>
<dbReference type="Gene3D" id="3.40.50.300">
    <property type="entry name" value="P-loop containing nucleotide triphosphate hydrolases"/>
    <property type="match status" value="1"/>
</dbReference>
<evidence type="ECO:0000256" key="5">
    <source>
        <dbReference type="ARBA" id="ARBA00023134"/>
    </source>
</evidence>
<keyword evidence="6" id="KW-0472">Membrane</keyword>
<gene>
    <name evidence="10" type="ORF">NHX12_031824</name>
</gene>
<dbReference type="NCBIfam" id="TIGR00231">
    <property type="entry name" value="small_GTP"/>
    <property type="match status" value="1"/>
</dbReference>
<reference evidence="10" key="1">
    <citation type="submission" date="2022-07" db="EMBL/GenBank/DDBJ databases">
        <title>Chromosome-level genome of Muraenolepis orangiensis.</title>
        <authorList>
            <person name="Kim J."/>
        </authorList>
    </citation>
    <scope>NUCLEOTIDE SEQUENCE</scope>
    <source>
        <strain evidence="10">KU_S4_2022</strain>
        <tissue evidence="10">Muscle</tissue>
    </source>
</reference>
<dbReference type="InterPro" id="IPR027417">
    <property type="entry name" value="P-loop_NTPase"/>
</dbReference>
<feature type="region of interest" description="Disordered" evidence="9">
    <location>
        <begin position="100"/>
        <end position="143"/>
    </location>
</feature>
<dbReference type="SMART" id="SM00174">
    <property type="entry name" value="RHO"/>
    <property type="match status" value="1"/>
</dbReference>
<comment type="subcellular location">
    <subcellularLocation>
        <location evidence="1">Cell membrane</location>
        <topology evidence="1">Lipid-anchor</topology>
    </subcellularLocation>
</comment>
<dbReference type="PANTHER" id="PTHR46149:SF2">
    <property type="entry name" value="GTP-BINDING PROTEIN RHES"/>
    <property type="match status" value="1"/>
</dbReference>
<dbReference type="OrthoDB" id="265044at2759"/>
<evidence type="ECO:0000256" key="4">
    <source>
        <dbReference type="ARBA" id="ARBA00022741"/>
    </source>
</evidence>
<dbReference type="AlphaFoldDB" id="A0A9Q0IJB0"/>
<dbReference type="InterPro" id="IPR001806">
    <property type="entry name" value="Small_GTPase"/>
</dbReference>
<keyword evidence="2" id="KW-1003">Cell membrane</keyword>
<evidence type="ECO:0000256" key="1">
    <source>
        <dbReference type="ARBA" id="ARBA00004193"/>
    </source>
</evidence>
<keyword evidence="4" id="KW-0547">Nucleotide-binding</keyword>
<comment type="similarity">
    <text evidence="8">Belongs to the small GTPase superfamily. RasD family.</text>
</comment>
<keyword evidence="11" id="KW-1185">Reference proteome</keyword>
<dbReference type="PANTHER" id="PTHR46149">
    <property type="entry name" value="MIP08469P"/>
    <property type="match status" value="1"/>
</dbReference>
<dbReference type="GO" id="GO:0005886">
    <property type="term" value="C:plasma membrane"/>
    <property type="evidence" value="ECO:0007669"/>
    <property type="project" value="UniProtKB-SubCell"/>
</dbReference>
<evidence type="ECO:0000256" key="9">
    <source>
        <dbReference type="SAM" id="MobiDB-lite"/>
    </source>
</evidence>
<accession>A0A9Q0IJB0</accession>